<evidence type="ECO:0000256" key="2">
    <source>
        <dbReference type="ARBA" id="ARBA00022598"/>
    </source>
</evidence>
<dbReference type="STRING" id="1033734.GCA_000285535_01338"/>
<name>A0A4S3PT43_9BACI</name>
<sequence length="500" mass="56254">MRWELDWIANRARLSPDSIAVVDGENGSRFTFQELNKRAENIAYYFKTIGINKGDRIALLSPNDICYFDLLFACGKIGAVFVPLNWRLSSEEIDYILTNSSPRLIALSSNLEGLLRDKSSKEIININSEKYHQIANETSISYVQEELVQEDDALAIIYTGGTTGKPKGVVLSHRSIMWNGLNTIVSWNLSAEDVTLTYMPMFHTGGLNALSIPILMMGGKVVLANNFEPNRAIQIINQEGCTVVLLVPTMYHMMVNTPSFKDVKFPTMHTFLSGGAPCPLEIYQAFEEKGLSFKEGYGLTEAGPNNFFIDPKISRFRRGSVGKAMFFNDVKIMTSAGREAKAGEVGELLIRGKHVFHHYWNNQDATKDAYHDGWLHTGDLARCDEEGYHYIVGRKKEMIITGGENVYPLEVEQCISKHPAINEVAVIGVPHQKWGEMVIAIVSLMPDQQVSMLELKEFCQEKIGKYKVPKEFIFVEDIPKTHVGKIDKNHLQKTYENLVG</sequence>
<dbReference type="Pfam" id="PF00501">
    <property type="entry name" value="AMP-binding"/>
    <property type="match status" value="1"/>
</dbReference>
<dbReference type="GO" id="GO:0031956">
    <property type="term" value="F:medium-chain fatty acid-CoA ligase activity"/>
    <property type="evidence" value="ECO:0007669"/>
    <property type="project" value="TreeGrafter"/>
</dbReference>
<dbReference type="SUPFAM" id="SSF56801">
    <property type="entry name" value="Acetyl-CoA synthetase-like"/>
    <property type="match status" value="1"/>
</dbReference>
<dbReference type="RefSeq" id="WP_136379563.1">
    <property type="nucleotide sequence ID" value="NZ_SLUB01000015.1"/>
</dbReference>
<evidence type="ECO:0000256" key="1">
    <source>
        <dbReference type="ARBA" id="ARBA00006432"/>
    </source>
</evidence>
<dbReference type="PANTHER" id="PTHR43201:SF5">
    <property type="entry name" value="MEDIUM-CHAIN ACYL-COA LIGASE ACSF2, MITOCHONDRIAL"/>
    <property type="match status" value="1"/>
</dbReference>
<dbReference type="GO" id="GO:0006631">
    <property type="term" value="P:fatty acid metabolic process"/>
    <property type="evidence" value="ECO:0007669"/>
    <property type="project" value="TreeGrafter"/>
</dbReference>
<feature type="domain" description="AMP-binding enzyme C-terminal" evidence="5">
    <location>
        <begin position="410"/>
        <end position="485"/>
    </location>
</feature>
<dbReference type="PANTHER" id="PTHR43201">
    <property type="entry name" value="ACYL-COA SYNTHETASE"/>
    <property type="match status" value="1"/>
</dbReference>
<dbReference type="FunFam" id="3.30.300.30:FF:000008">
    <property type="entry name" value="2,3-dihydroxybenzoate-AMP ligase"/>
    <property type="match status" value="1"/>
</dbReference>
<reference evidence="6 7" key="1">
    <citation type="journal article" date="2019" name="Indoor Air">
        <title>Impacts of indoor surface finishes on bacterial viability.</title>
        <authorList>
            <person name="Hu J."/>
            <person name="Maamar S.B."/>
            <person name="Glawe A.J."/>
            <person name="Gottel N."/>
            <person name="Gilbert J.A."/>
            <person name="Hartmann E.M."/>
        </authorList>
    </citation>
    <scope>NUCLEOTIDE SEQUENCE [LARGE SCALE GENOMIC DNA]</scope>
    <source>
        <strain evidence="6 7">AF060A6</strain>
    </source>
</reference>
<dbReference type="InterPro" id="IPR042099">
    <property type="entry name" value="ANL_N_sf"/>
</dbReference>
<dbReference type="Gene3D" id="3.40.50.12780">
    <property type="entry name" value="N-terminal domain of ligase-like"/>
    <property type="match status" value="1"/>
</dbReference>
<protein>
    <submittedName>
        <fullName evidence="6">Long-chain-fatty-acid--CoA ligase</fullName>
    </submittedName>
</protein>
<dbReference type="InterPro" id="IPR020845">
    <property type="entry name" value="AMP-binding_CS"/>
</dbReference>
<evidence type="ECO:0000259" key="5">
    <source>
        <dbReference type="Pfam" id="PF13193"/>
    </source>
</evidence>
<evidence type="ECO:0000259" key="4">
    <source>
        <dbReference type="Pfam" id="PF00501"/>
    </source>
</evidence>
<accession>A0A4S3PT43</accession>
<keyword evidence="2 6" id="KW-0436">Ligase</keyword>
<keyword evidence="3" id="KW-0067">ATP-binding</keyword>
<dbReference type="CDD" id="cd17631">
    <property type="entry name" value="FACL_FadD13-like"/>
    <property type="match status" value="1"/>
</dbReference>
<dbReference type="InterPro" id="IPR000873">
    <property type="entry name" value="AMP-dep_synth/lig_dom"/>
</dbReference>
<comment type="caution">
    <text evidence="6">The sequence shown here is derived from an EMBL/GenBank/DDBJ whole genome shotgun (WGS) entry which is preliminary data.</text>
</comment>
<dbReference type="OrthoDB" id="9757771at2"/>
<dbReference type="NCBIfam" id="NF004837">
    <property type="entry name" value="PRK06187.1"/>
    <property type="match status" value="1"/>
</dbReference>
<feature type="domain" description="AMP-dependent synthetase/ligase" evidence="4">
    <location>
        <begin position="10"/>
        <end position="360"/>
    </location>
</feature>
<evidence type="ECO:0000256" key="3">
    <source>
        <dbReference type="ARBA" id="ARBA00022840"/>
    </source>
</evidence>
<dbReference type="Proteomes" id="UP000306477">
    <property type="component" value="Unassembled WGS sequence"/>
</dbReference>
<organism evidence="6 7">
    <name type="scientific">Bacillus timonensis</name>
    <dbReference type="NCBI Taxonomy" id="1033734"/>
    <lineage>
        <taxon>Bacteria</taxon>
        <taxon>Bacillati</taxon>
        <taxon>Bacillota</taxon>
        <taxon>Bacilli</taxon>
        <taxon>Bacillales</taxon>
        <taxon>Bacillaceae</taxon>
        <taxon>Bacillus</taxon>
    </lineage>
</organism>
<dbReference type="Gene3D" id="3.30.300.30">
    <property type="match status" value="1"/>
</dbReference>
<dbReference type="InterPro" id="IPR025110">
    <property type="entry name" value="AMP-bd_C"/>
</dbReference>
<dbReference type="PROSITE" id="PS00455">
    <property type="entry name" value="AMP_BINDING"/>
    <property type="match status" value="1"/>
</dbReference>
<comment type="similarity">
    <text evidence="1">Belongs to the ATP-dependent AMP-binding enzyme family.</text>
</comment>
<keyword evidence="7" id="KW-1185">Reference proteome</keyword>
<gene>
    <name evidence="6" type="ORF">E1I69_10490</name>
</gene>
<keyword evidence="3" id="KW-0547">Nucleotide-binding</keyword>
<evidence type="ECO:0000313" key="7">
    <source>
        <dbReference type="Proteomes" id="UP000306477"/>
    </source>
</evidence>
<dbReference type="EMBL" id="SLUB01000015">
    <property type="protein sequence ID" value="THE12614.1"/>
    <property type="molecule type" value="Genomic_DNA"/>
</dbReference>
<proteinExistence type="inferred from homology"/>
<evidence type="ECO:0000313" key="6">
    <source>
        <dbReference type="EMBL" id="THE12614.1"/>
    </source>
</evidence>
<dbReference type="GO" id="GO:0005524">
    <property type="term" value="F:ATP binding"/>
    <property type="evidence" value="ECO:0007669"/>
    <property type="project" value="UniProtKB-KW"/>
</dbReference>
<dbReference type="AlphaFoldDB" id="A0A4S3PT43"/>
<dbReference type="InterPro" id="IPR045851">
    <property type="entry name" value="AMP-bd_C_sf"/>
</dbReference>
<dbReference type="Pfam" id="PF13193">
    <property type="entry name" value="AMP-binding_C"/>
    <property type="match status" value="1"/>
</dbReference>